<sequence>MEILSYSSAPCCDAVSLRAKLVEKSSNLHRSRLPDFRKKRVYGVRFDSRSRLLNCHSLDQSFLKQLNRLGGFRLPNTSENFRHVGPILSSGSSDGYVIGTAEDANVSETGESVTKVLIPGLPDEPKGEFGAPISSCFWEWKPKFNVHYEKAGCDNLGSPPVLFLPGFGVGSFHYEKQLKDLGRDFRVWAIDFLGQGRSLPFEDPAPRINEEGMSDRQDIAWGFGEKTEPWASELVYSIDLWQDQVRYFIEEVIGEPVYIAGNSLGGFVALYFAACNPHLVKGVTLLNATPFWGFLPNPIRSPRLAKIFPSAGSFPLPASVRKLTKILWQKISDPQSIAEVLKQVYADHSTNVDKVFSRILETSEHPAAAASLASIMLAPQGKLSFKEALSRCQMNNTPICLMYGKEDPWVKPIWGLQVKQQVPEAPYYEISPAGHCPHDEVPEVVNYLLRGWIKNLESQGLVALPLIDVPEGTQNNIARDLEFVRDGSKKSVNVRFFASKAESAISVANSQTSSSKTTATVTAEKPIKIQHFDYSDLVAATNGFSEQKLLGKGSHGYVYKAMLRGRLVAIKRPSRAHSQTLRPTSSSGPETANEVDNELEILSKIQSPRLVNLLGFSNDSKERLLVVEFMSNGTLYDVLHSSTNRPPNWGRRIRLALQTAKAIDILHSSNPPVIHRDIKSANVLIDRSYNARLGDFGLALRYCQFDEYRLRSTPPAGTMGYLDPCYVTPDNLSTKTDVFSFGILLLEIISGRKAIDVGHSPPSIVDWAIPLIKRGKLITVYDPRIVPPKDPVVRKQLAVIAAKCVRSCRERRPSMKEVVVWLSGLSKLVPLHSWNGFNNPCTMVETMGRPVESRNAHLISKLEGVGEENLEALEAKLTRQALRNSRRVYSDLGFSSNLMELMAGTDGESEFHGNADGDDSSSKSANLVSRFGSGRYIGRINKSTPGNGKQVPDLMQNHSFGKRSFTCSRRDDAMPHVSGSFRASAGIQLAAEI</sequence>
<dbReference type="GO" id="GO:0015996">
    <property type="term" value="P:chlorophyll catabolic process"/>
    <property type="evidence" value="ECO:0007669"/>
    <property type="project" value="InterPro"/>
</dbReference>
<dbReference type="InterPro" id="IPR011009">
    <property type="entry name" value="Kinase-like_dom_sf"/>
</dbReference>
<reference evidence="7 8" key="1">
    <citation type="submission" date="2019-09" db="EMBL/GenBank/DDBJ databases">
        <authorList>
            <person name="Ou C."/>
        </authorList>
    </citation>
    <scope>NUCLEOTIDE SEQUENCE [LARGE SCALE GENOMIC DNA]</scope>
    <source>
        <strain evidence="7">S2</strain>
        <tissue evidence="7">Leaf</tissue>
    </source>
</reference>
<dbReference type="SMART" id="SM00220">
    <property type="entry name" value="S_TKc"/>
    <property type="match status" value="1"/>
</dbReference>
<dbReference type="FunFam" id="3.40.50.1820:FF:000136">
    <property type="entry name" value="Pheophytinase, chloroplastic"/>
    <property type="match status" value="1"/>
</dbReference>
<dbReference type="InterPro" id="IPR029058">
    <property type="entry name" value="AB_hydrolase_fold"/>
</dbReference>
<dbReference type="PROSITE" id="PS00108">
    <property type="entry name" value="PROTEIN_KINASE_ST"/>
    <property type="match status" value="1"/>
</dbReference>
<dbReference type="Gene3D" id="1.10.510.10">
    <property type="entry name" value="Transferase(Phosphotransferase) domain 1"/>
    <property type="match status" value="1"/>
</dbReference>
<evidence type="ECO:0000256" key="4">
    <source>
        <dbReference type="ARBA" id="ARBA00022840"/>
    </source>
</evidence>
<dbReference type="PANTHER" id="PTHR47280">
    <property type="entry name" value="PHEOPHYTINASE, CHLOROPLASTIC"/>
    <property type="match status" value="1"/>
</dbReference>
<dbReference type="EMBL" id="SMOL01000157">
    <property type="protein sequence ID" value="KAB2627470.1"/>
    <property type="molecule type" value="Genomic_DNA"/>
</dbReference>
<feature type="domain" description="Protein kinase" evidence="6">
    <location>
        <begin position="544"/>
        <end position="835"/>
    </location>
</feature>
<keyword evidence="4 5" id="KW-0067">ATP-binding</keyword>
<dbReference type="GO" id="GO:0004672">
    <property type="term" value="F:protein kinase activity"/>
    <property type="evidence" value="ECO:0007669"/>
    <property type="project" value="InterPro"/>
</dbReference>
<keyword evidence="3" id="KW-0418">Kinase</keyword>
<evidence type="ECO:0000259" key="6">
    <source>
        <dbReference type="PROSITE" id="PS50011"/>
    </source>
</evidence>
<dbReference type="PROSITE" id="PS50011">
    <property type="entry name" value="PROTEIN_KINASE_DOM"/>
    <property type="match status" value="1"/>
</dbReference>
<name>A0A5N5HPN1_9ROSA</name>
<dbReference type="SUPFAM" id="SSF56112">
    <property type="entry name" value="Protein kinase-like (PK-like)"/>
    <property type="match status" value="1"/>
</dbReference>
<dbReference type="FunFam" id="1.10.510.10:FF:000540">
    <property type="entry name" value="Serine/threonine-protein kinase-like protein"/>
    <property type="match status" value="1"/>
</dbReference>
<protein>
    <submittedName>
        <fullName evidence="7">Pheophytinase</fullName>
    </submittedName>
</protein>
<dbReference type="OrthoDB" id="408373at2759"/>
<keyword evidence="8" id="KW-1185">Reference proteome</keyword>
<dbReference type="InterPro" id="IPR017441">
    <property type="entry name" value="Protein_kinase_ATP_BS"/>
</dbReference>
<dbReference type="Gene3D" id="3.30.200.20">
    <property type="entry name" value="Phosphorylase Kinase, domain 1"/>
    <property type="match status" value="1"/>
</dbReference>
<evidence type="ECO:0000256" key="1">
    <source>
        <dbReference type="ARBA" id="ARBA00022679"/>
    </source>
</evidence>
<evidence type="ECO:0000256" key="3">
    <source>
        <dbReference type="ARBA" id="ARBA00022777"/>
    </source>
</evidence>
<keyword evidence="2 5" id="KW-0547">Nucleotide-binding</keyword>
<dbReference type="PROSITE" id="PS00107">
    <property type="entry name" value="PROTEIN_KINASE_ATP"/>
    <property type="match status" value="1"/>
</dbReference>
<dbReference type="InterPro" id="IPR000073">
    <property type="entry name" value="AB_hydrolase_1"/>
</dbReference>
<dbReference type="GO" id="GO:0005524">
    <property type="term" value="F:ATP binding"/>
    <property type="evidence" value="ECO:0007669"/>
    <property type="project" value="UniProtKB-UniRule"/>
</dbReference>
<dbReference type="InterPro" id="IPR000719">
    <property type="entry name" value="Prot_kinase_dom"/>
</dbReference>
<keyword evidence="1" id="KW-0808">Transferase</keyword>
<organism evidence="7 8">
    <name type="scientific">Pyrus ussuriensis x Pyrus communis</name>
    <dbReference type="NCBI Taxonomy" id="2448454"/>
    <lineage>
        <taxon>Eukaryota</taxon>
        <taxon>Viridiplantae</taxon>
        <taxon>Streptophyta</taxon>
        <taxon>Embryophyta</taxon>
        <taxon>Tracheophyta</taxon>
        <taxon>Spermatophyta</taxon>
        <taxon>Magnoliopsida</taxon>
        <taxon>eudicotyledons</taxon>
        <taxon>Gunneridae</taxon>
        <taxon>Pentapetalae</taxon>
        <taxon>rosids</taxon>
        <taxon>fabids</taxon>
        <taxon>Rosales</taxon>
        <taxon>Rosaceae</taxon>
        <taxon>Amygdaloideae</taxon>
        <taxon>Maleae</taxon>
        <taxon>Pyrus</taxon>
    </lineage>
</organism>
<dbReference type="SUPFAM" id="SSF53474">
    <property type="entry name" value="alpha/beta-Hydrolases"/>
    <property type="match status" value="1"/>
</dbReference>
<reference evidence="8" key="2">
    <citation type="submission" date="2019-10" db="EMBL/GenBank/DDBJ databases">
        <title>A de novo genome assembly of a pear dwarfing rootstock.</title>
        <authorList>
            <person name="Wang F."/>
            <person name="Wang J."/>
            <person name="Li S."/>
            <person name="Zhang Y."/>
            <person name="Fang M."/>
            <person name="Ma L."/>
            <person name="Zhao Y."/>
            <person name="Jiang S."/>
        </authorList>
    </citation>
    <scope>NUCLEOTIDE SEQUENCE [LARGE SCALE GENOMIC DNA]</scope>
</reference>
<comment type="caution">
    <text evidence="7">The sequence shown here is derived from an EMBL/GenBank/DDBJ whole genome shotgun (WGS) entry which is preliminary data.</text>
</comment>
<dbReference type="AlphaFoldDB" id="A0A5N5HPN1"/>
<proteinExistence type="predicted"/>
<evidence type="ECO:0000313" key="7">
    <source>
        <dbReference type="EMBL" id="KAB2627470.1"/>
    </source>
</evidence>
<gene>
    <name evidence="7" type="ORF">D8674_021088</name>
</gene>
<evidence type="ECO:0000256" key="2">
    <source>
        <dbReference type="ARBA" id="ARBA00022741"/>
    </source>
</evidence>
<dbReference type="InterPro" id="IPR044211">
    <property type="entry name" value="PPH_chloroplastic"/>
</dbReference>
<dbReference type="Gene3D" id="3.40.50.1820">
    <property type="entry name" value="alpha/beta hydrolase"/>
    <property type="match status" value="1"/>
</dbReference>
<dbReference type="InterPro" id="IPR008271">
    <property type="entry name" value="Ser/Thr_kinase_AS"/>
</dbReference>
<dbReference type="PANTHER" id="PTHR47280:SF1">
    <property type="entry name" value="PHEOPHYTINASE, CHLOROPLASTIC"/>
    <property type="match status" value="1"/>
</dbReference>
<dbReference type="GO" id="GO:0009507">
    <property type="term" value="C:chloroplast"/>
    <property type="evidence" value="ECO:0007669"/>
    <property type="project" value="TreeGrafter"/>
</dbReference>
<evidence type="ECO:0000256" key="5">
    <source>
        <dbReference type="PROSITE-ProRule" id="PRU10141"/>
    </source>
</evidence>
<dbReference type="Pfam" id="PF00069">
    <property type="entry name" value="Pkinase"/>
    <property type="match status" value="1"/>
</dbReference>
<evidence type="ECO:0000313" key="8">
    <source>
        <dbReference type="Proteomes" id="UP000327157"/>
    </source>
</evidence>
<dbReference type="Pfam" id="PF12697">
    <property type="entry name" value="Abhydrolase_6"/>
    <property type="match status" value="1"/>
</dbReference>
<reference evidence="7 8" key="3">
    <citation type="submission" date="2019-11" db="EMBL/GenBank/DDBJ databases">
        <title>A de novo genome assembly of a pear dwarfing rootstock.</title>
        <authorList>
            <person name="Wang F."/>
            <person name="Wang J."/>
            <person name="Li S."/>
            <person name="Zhang Y."/>
            <person name="Fang M."/>
            <person name="Ma L."/>
            <person name="Zhao Y."/>
            <person name="Jiang S."/>
        </authorList>
    </citation>
    <scope>NUCLEOTIDE SEQUENCE [LARGE SCALE GENOMIC DNA]</scope>
    <source>
        <strain evidence="7">S2</strain>
        <tissue evidence="7">Leaf</tissue>
    </source>
</reference>
<feature type="binding site" evidence="5">
    <location>
        <position position="571"/>
    </location>
    <ligand>
        <name>ATP</name>
        <dbReference type="ChEBI" id="CHEBI:30616"/>
    </ligand>
</feature>
<accession>A0A5N5HPN1</accession>
<dbReference type="Proteomes" id="UP000327157">
    <property type="component" value="Chromosome 2"/>
</dbReference>
<dbReference type="GO" id="GO:0080124">
    <property type="term" value="F:pheophytinase activity"/>
    <property type="evidence" value="ECO:0007669"/>
    <property type="project" value="InterPro"/>
</dbReference>